<organism evidence="3 4">
    <name type="scientific">Mycolicibacterium austroafricanum</name>
    <name type="common">Mycobacterium austroafricanum</name>
    <dbReference type="NCBI Taxonomy" id="39687"/>
    <lineage>
        <taxon>Bacteria</taxon>
        <taxon>Bacillati</taxon>
        <taxon>Actinomycetota</taxon>
        <taxon>Actinomycetes</taxon>
        <taxon>Mycobacteriales</taxon>
        <taxon>Mycobacteriaceae</taxon>
        <taxon>Mycolicibacterium</taxon>
    </lineage>
</organism>
<evidence type="ECO:0000259" key="2">
    <source>
        <dbReference type="Pfam" id="PF18879"/>
    </source>
</evidence>
<keyword evidence="4" id="KW-1185">Reference proteome</keyword>
<dbReference type="Proteomes" id="UP001172687">
    <property type="component" value="Unassembled WGS sequence"/>
</dbReference>
<accession>A0ABT8HMM0</accession>
<dbReference type="Pfam" id="PF18879">
    <property type="entry name" value="EspA_EspE"/>
    <property type="match status" value="1"/>
</dbReference>
<gene>
    <name evidence="3" type="ORF">QYF68_29960</name>
</gene>
<sequence length="376" mass="40221">MAVLDAFMAIWSKARGTFGDGVPQDGSVYDASPALTRLQDEVRGAAPRETWTGSASDGYASANERHASVLGETALLDRRLRAEIDRSAEVVRAGRRELDAVRRRVSEAAAGVPPTPEGESMLYPAISRGSGEIVDIVQRSHTDLNMIAGRIEAIASEYQALGEGTELGVGDGAEPAGGAEPGDEPRLAVSDENEPWTYPFDPPAPPDSAPGGGRWELGQAYPPGPGGGPPMGPIPAPKPWHRSIDPPVKGGGSGLEDVVTPPPNGVGVRPPLVLQESYEFRVTGEGFRDGDGHLRWIQRDGSWYQAQWIDYELEANHLQQLTGNVSVPLGDHTWEPIDIKDIYQLQVDNPRLTLYIPDPSGSVLELDPDRPAASGP</sequence>
<proteinExistence type="predicted"/>
<evidence type="ECO:0000313" key="3">
    <source>
        <dbReference type="EMBL" id="MDN4522012.1"/>
    </source>
</evidence>
<reference evidence="3" key="1">
    <citation type="submission" date="2023-07" db="EMBL/GenBank/DDBJ databases">
        <title>Degradation of tert-butanol by M. austroafricanum TBA100.</title>
        <authorList>
            <person name="Helbich S."/>
            <person name="Vainshtein Y."/>
        </authorList>
    </citation>
    <scope>NUCLEOTIDE SEQUENCE</scope>
    <source>
        <strain evidence="3">TBA100</strain>
    </source>
</reference>
<dbReference type="RefSeq" id="WP_208673425.1">
    <property type="nucleotide sequence ID" value="NZ_CP070380.1"/>
</dbReference>
<feature type="compositionally biased region" description="Pro residues" evidence="1">
    <location>
        <begin position="222"/>
        <end position="238"/>
    </location>
</feature>
<feature type="domain" description="ESX-1 secretion-associated protein EspA/EspE-like" evidence="2">
    <location>
        <begin position="18"/>
        <end position="99"/>
    </location>
</feature>
<name>A0ABT8HMM0_MYCAO</name>
<dbReference type="InterPro" id="IPR043796">
    <property type="entry name" value="ESX-1_EspA/EspE-like"/>
</dbReference>
<feature type="region of interest" description="Disordered" evidence="1">
    <location>
        <begin position="165"/>
        <end position="255"/>
    </location>
</feature>
<comment type="caution">
    <text evidence="3">The sequence shown here is derived from an EMBL/GenBank/DDBJ whole genome shotgun (WGS) entry which is preliminary data.</text>
</comment>
<evidence type="ECO:0000313" key="4">
    <source>
        <dbReference type="Proteomes" id="UP001172687"/>
    </source>
</evidence>
<protein>
    <submittedName>
        <fullName evidence="3">EspA/EspE family type VII secretion system effector</fullName>
    </submittedName>
</protein>
<dbReference type="EMBL" id="JAUHTC010000096">
    <property type="protein sequence ID" value="MDN4522012.1"/>
    <property type="molecule type" value="Genomic_DNA"/>
</dbReference>
<evidence type="ECO:0000256" key="1">
    <source>
        <dbReference type="SAM" id="MobiDB-lite"/>
    </source>
</evidence>